<keyword evidence="3" id="KW-1185">Reference proteome</keyword>
<keyword evidence="2" id="KW-0547">Nucleotide-binding</keyword>
<dbReference type="GO" id="GO:0005524">
    <property type="term" value="F:ATP binding"/>
    <property type="evidence" value="ECO:0007669"/>
    <property type="project" value="InterPro"/>
</dbReference>
<dbReference type="GO" id="GO:0004386">
    <property type="term" value="F:helicase activity"/>
    <property type="evidence" value="ECO:0007669"/>
    <property type="project" value="UniProtKB-KW"/>
</dbReference>
<keyword evidence="2" id="KW-0067">ATP-binding</keyword>
<dbReference type="GO" id="GO:0003677">
    <property type="term" value="F:DNA binding"/>
    <property type="evidence" value="ECO:0007669"/>
    <property type="project" value="InterPro"/>
</dbReference>
<dbReference type="InterPro" id="IPR027417">
    <property type="entry name" value="P-loop_NTPase"/>
</dbReference>
<dbReference type="AlphaFoldDB" id="A0A923PQ64"/>
<protein>
    <submittedName>
        <fullName evidence="2">DEAD/DEAH box helicase family protein</fullName>
    </submittedName>
</protein>
<dbReference type="PANTHER" id="PTHR47396:SF1">
    <property type="entry name" value="ATP-DEPENDENT HELICASE IRC3-RELATED"/>
    <property type="match status" value="1"/>
</dbReference>
<keyword evidence="2" id="KW-0347">Helicase</keyword>
<comment type="caution">
    <text evidence="2">The sequence shown here is derived from an EMBL/GenBank/DDBJ whole genome shotgun (WGS) entry which is preliminary data.</text>
</comment>
<dbReference type="SUPFAM" id="SSF52540">
    <property type="entry name" value="P-loop containing nucleoside triphosphate hydrolases"/>
    <property type="match status" value="1"/>
</dbReference>
<accession>A0A923PQ64</accession>
<proteinExistence type="predicted"/>
<feature type="domain" description="Helicase/UvrB N-terminal" evidence="1">
    <location>
        <begin position="85"/>
        <end position="325"/>
    </location>
</feature>
<keyword evidence="2" id="KW-0378">Hydrolase</keyword>
<dbReference type="EMBL" id="JACSIT010000141">
    <property type="protein sequence ID" value="MBC6995761.1"/>
    <property type="molecule type" value="Genomic_DNA"/>
</dbReference>
<dbReference type="GO" id="GO:0005829">
    <property type="term" value="C:cytosol"/>
    <property type="evidence" value="ECO:0007669"/>
    <property type="project" value="TreeGrafter"/>
</dbReference>
<evidence type="ECO:0000313" key="3">
    <source>
        <dbReference type="Proteomes" id="UP000650081"/>
    </source>
</evidence>
<dbReference type="InterPro" id="IPR050742">
    <property type="entry name" value="Helicase_Restrict-Modif_Enz"/>
</dbReference>
<dbReference type="PANTHER" id="PTHR47396">
    <property type="entry name" value="TYPE I RESTRICTION ENZYME ECOKI R PROTEIN"/>
    <property type="match status" value="1"/>
</dbReference>
<reference evidence="2" key="1">
    <citation type="submission" date="2020-08" db="EMBL/GenBank/DDBJ databases">
        <title>Lewinella bacteria from marine environments.</title>
        <authorList>
            <person name="Zhong Y."/>
        </authorList>
    </citation>
    <scope>NUCLEOTIDE SEQUENCE</scope>
    <source>
        <strain evidence="2">KCTC 42187</strain>
    </source>
</reference>
<dbReference type="GO" id="GO:0016787">
    <property type="term" value="F:hydrolase activity"/>
    <property type="evidence" value="ECO:0007669"/>
    <property type="project" value="InterPro"/>
</dbReference>
<organism evidence="2 3">
    <name type="scientific">Neolewinella lacunae</name>
    <dbReference type="NCBI Taxonomy" id="1517758"/>
    <lineage>
        <taxon>Bacteria</taxon>
        <taxon>Pseudomonadati</taxon>
        <taxon>Bacteroidota</taxon>
        <taxon>Saprospiria</taxon>
        <taxon>Saprospirales</taxon>
        <taxon>Lewinellaceae</taxon>
        <taxon>Neolewinella</taxon>
    </lineage>
</organism>
<dbReference type="Pfam" id="PF04851">
    <property type="entry name" value="ResIII"/>
    <property type="match status" value="1"/>
</dbReference>
<dbReference type="Gene3D" id="3.40.50.300">
    <property type="entry name" value="P-loop containing nucleotide triphosphate hydrolases"/>
    <property type="match status" value="2"/>
</dbReference>
<name>A0A923PQ64_9BACT</name>
<dbReference type="InterPro" id="IPR006935">
    <property type="entry name" value="Helicase/UvrB_N"/>
</dbReference>
<dbReference type="RefSeq" id="WP_187467783.1">
    <property type="nucleotide sequence ID" value="NZ_JACSIT010000141.1"/>
</dbReference>
<evidence type="ECO:0000259" key="1">
    <source>
        <dbReference type="Pfam" id="PF04851"/>
    </source>
</evidence>
<evidence type="ECO:0000313" key="2">
    <source>
        <dbReference type="EMBL" id="MBC6995761.1"/>
    </source>
</evidence>
<sequence>MENTRPFKITPPEERWRPAPAQLSVEESPKLLPPLVAETRRLVHEWRTSGYPGASRTTLALIEYWFETEHRIPGTENYFQFYFAQREAFESIAYLYEVKQYRDKFNMIRLNAAGMVSHGMFDEDWARYVIKMATGTGKTKVLGLVLVWSYFHKLYEANSPLSANFLLISPNIIVLNRLLKDFRGLKYFFEDPFLPPDGYRDNNWTEDFQPSLHIQDEVGPISDRGNIFLTNIHRIYVGDEQKPSKEEMFLGMKVKPNADTGGNLDLGKLLRSDRLQDLVVLNDEAHHVHDKSLAWFQAIEAIYDRFTQRGVPGLRMQVDVSATPKHDDGAIFVQTIADYPLVEAINHNVVKIPVLPDEASRNRVKERDSNDFAERYRDHLQLGYVEWEKQYQVLKKHKTPLLFIMTMTTKEADEAKQFLETNYPLMRGKVLSIHTNKDGSISESKSAKNLAVLDELRQAADAVDSDDSPYRAVTSVMMLREGWDVRNVTTIVGLRPYSSKAKILPEQAIGRGLRKMFPLDVEENLVVVGTSGFIRFIEDLKDQGITFRKADLGRPGTRGLAPLIVEIDDHKTSEELHELDIPLPVLEPRIVRDYEQLSKLSIEGLSHPIATMQDFVGDVREIVFKNFHGEFSHLTELPDFVPNWRNVLQFHTDAILRSNRLFSGFDILYPKVEAFARHQLFGKTVDPLDNDVLVNLSNPGVQKIVHDVFNTAITRLVITDKQTTALQGYRSLLEARPVAKAFEPFVTSKKSVFNITLGDNDMEKGFAALCEDFPDVKAYAKNTLGQGGINFHVEYQNAKGGISRFYPDFLVKLTDNRTIYIAETKGRADADDRRKIIRLVKWCRDVNALQSDYRYEPLYVTWDDWVDYSNRATRFQHLIDTHYADTVALVPE</sequence>
<dbReference type="Proteomes" id="UP000650081">
    <property type="component" value="Unassembled WGS sequence"/>
</dbReference>
<gene>
    <name evidence="2" type="ORF">H9S92_16465</name>
</gene>